<evidence type="ECO:0000256" key="2">
    <source>
        <dbReference type="PROSITE-ProRule" id="PRU00703"/>
    </source>
</evidence>
<sequence length="138" mass="15936">MNIASFLLPKAEVAYLRDDMTLRQGLEKLRRSGFSAIPVIDREDRYVGVISVADFLWNILAYNQNLEDITLKNLEHMTVRDFLQNGKVKPACIDTAMENLLERAKNQNFVPVIDDRSVFIGIVTRSDIIKYFVDQNRE</sequence>
<dbReference type="OrthoDB" id="384703at2"/>
<accession>A0A2K4ZMW5</accession>
<dbReference type="InterPro" id="IPR051257">
    <property type="entry name" value="Diverse_CBS-Domain"/>
</dbReference>
<dbReference type="InterPro" id="IPR000644">
    <property type="entry name" value="CBS_dom"/>
</dbReference>
<proteinExistence type="predicted"/>
<dbReference type="Proteomes" id="UP000236311">
    <property type="component" value="Unassembled WGS sequence"/>
</dbReference>
<dbReference type="PROSITE" id="PS51371">
    <property type="entry name" value="CBS"/>
    <property type="match status" value="2"/>
</dbReference>
<evidence type="ECO:0000313" key="4">
    <source>
        <dbReference type="EMBL" id="SOY31785.1"/>
    </source>
</evidence>
<dbReference type="RefSeq" id="WP_103241763.1">
    <property type="nucleotide sequence ID" value="NZ_JANJZD010000033.1"/>
</dbReference>
<dbReference type="SMART" id="SM00116">
    <property type="entry name" value="CBS"/>
    <property type="match status" value="2"/>
</dbReference>
<dbReference type="SUPFAM" id="SSF54631">
    <property type="entry name" value="CBS-domain pair"/>
    <property type="match status" value="1"/>
</dbReference>
<dbReference type="AlphaFoldDB" id="A0A2K4ZMW5"/>
<dbReference type="Gene3D" id="3.10.580.10">
    <property type="entry name" value="CBS-domain"/>
    <property type="match status" value="1"/>
</dbReference>
<name>A0A2K4ZMW5_9FIRM</name>
<feature type="domain" description="CBS" evidence="3">
    <location>
        <begin position="77"/>
        <end position="138"/>
    </location>
</feature>
<keyword evidence="1 2" id="KW-0129">CBS domain</keyword>
<evidence type="ECO:0000259" key="3">
    <source>
        <dbReference type="PROSITE" id="PS51371"/>
    </source>
</evidence>
<gene>
    <name evidence="4" type="primary">ykuL</name>
    <name evidence="4" type="ORF">AMURIS_04533</name>
</gene>
<dbReference type="CDD" id="cd09834">
    <property type="entry name" value="CBS_pair_bac"/>
    <property type="match status" value="1"/>
</dbReference>
<organism evidence="4 5">
    <name type="scientific">Acetatifactor muris</name>
    <dbReference type="NCBI Taxonomy" id="879566"/>
    <lineage>
        <taxon>Bacteria</taxon>
        <taxon>Bacillati</taxon>
        <taxon>Bacillota</taxon>
        <taxon>Clostridia</taxon>
        <taxon>Lachnospirales</taxon>
        <taxon>Lachnospiraceae</taxon>
        <taxon>Acetatifactor</taxon>
    </lineage>
</organism>
<evidence type="ECO:0000256" key="1">
    <source>
        <dbReference type="ARBA" id="ARBA00023122"/>
    </source>
</evidence>
<keyword evidence="5" id="KW-1185">Reference proteome</keyword>
<dbReference type="EMBL" id="OFSM01000031">
    <property type="protein sequence ID" value="SOY31785.1"/>
    <property type="molecule type" value="Genomic_DNA"/>
</dbReference>
<reference evidence="4 5" key="1">
    <citation type="submission" date="2018-01" db="EMBL/GenBank/DDBJ databases">
        <authorList>
            <person name="Gaut B.S."/>
            <person name="Morton B.R."/>
            <person name="Clegg M.T."/>
            <person name="Duvall M.R."/>
        </authorList>
    </citation>
    <scope>NUCLEOTIDE SEQUENCE [LARGE SCALE GENOMIC DNA]</scope>
    <source>
        <strain evidence="4">GP69</strain>
    </source>
</reference>
<dbReference type="InterPro" id="IPR046342">
    <property type="entry name" value="CBS_dom_sf"/>
</dbReference>
<protein>
    <submittedName>
        <fullName evidence="4">CBS domain-containing protein YkuL</fullName>
    </submittedName>
</protein>
<evidence type="ECO:0000313" key="5">
    <source>
        <dbReference type="Proteomes" id="UP000236311"/>
    </source>
</evidence>
<dbReference type="PANTHER" id="PTHR43080">
    <property type="entry name" value="CBS DOMAIN-CONTAINING PROTEIN CBSX3, MITOCHONDRIAL"/>
    <property type="match status" value="1"/>
</dbReference>
<dbReference type="Pfam" id="PF00571">
    <property type="entry name" value="CBS"/>
    <property type="match status" value="2"/>
</dbReference>
<feature type="domain" description="CBS" evidence="3">
    <location>
        <begin position="7"/>
        <end position="69"/>
    </location>
</feature>
<dbReference type="PANTHER" id="PTHR43080:SF26">
    <property type="entry name" value="REGULATORY PROTEIN"/>
    <property type="match status" value="1"/>
</dbReference>